<dbReference type="GO" id="GO:0034765">
    <property type="term" value="P:regulation of monoatomic ion transmembrane transport"/>
    <property type="evidence" value="ECO:0007669"/>
    <property type="project" value="TreeGrafter"/>
</dbReference>
<protein>
    <recommendedName>
        <fullName evidence="13">Inward rectifier potassium channel C-terminal domain-containing protein</fullName>
    </recommendedName>
</protein>
<evidence type="ECO:0000256" key="9">
    <source>
        <dbReference type="ARBA" id="ARBA00023136"/>
    </source>
</evidence>
<evidence type="ECO:0000256" key="7">
    <source>
        <dbReference type="ARBA" id="ARBA00022989"/>
    </source>
</evidence>
<evidence type="ECO:0000256" key="3">
    <source>
        <dbReference type="ARBA" id="ARBA00022538"/>
    </source>
</evidence>
<sequence>MCFQCIIGMIIDTFTVGVVVAKLMRPRLTNFTVHMGSDLFFVWPVTVVHKINEESPFYKMSATDMLQAKFEVVATLDGTVESTGMSTNAKTSYLANEILWAHKFENMVSYSATHECYEANYENFEKLIEIEMPLCSAEDFAAAASDGEDKGEDKDEEKCIGDRRSKTSIEAKKKKSSELYKPQGL</sequence>
<evidence type="ECO:0000256" key="11">
    <source>
        <dbReference type="RuleBase" id="RU003822"/>
    </source>
</evidence>
<keyword evidence="3 11" id="KW-0633">Potassium transport</keyword>
<evidence type="ECO:0000259" key="13">
    <source>
        <dbReference type="Pfam" id="PF17655"/>
    </source>
</evidence>
<evidence type="ECO:0000256" key="12">
    <source>
        <dbReference type="SAM" id="MobiDB-lite"/>
    </source>
</evidence>
<evidence type="ECO:0000256" key="4">
    <source>
        <dbReference type="ARBA" id="ARBA00022692"/>
    </source>
</evidence>
<reference evidence="14" key="1">
    <citation type="journal article" date="2023" name="Insect Mol. Biol.">
        <title>Genome sequencing provides insights into the evolution of gene families encoding plant cell wall-degrading enzymes in longhorned beetles.</title>
        <authorList>
            <person name="Shin N.R."/>
            <person name="Okamura Y."/>
            <person name="Kirsch R."/>
            <person name="Pauchet Y."/>
        </authorList>
    </citation>
    <scope>NUCLEOTIDE SEQUENCE</scope>
    <source>
        <strain evidence="14">AMC_N1</strain>
    </source>
</reference>
<keyword evidence="7" id="KW-1133">Transmembrane helix</keyword>
<keyword evidence="10 11" id="KW-0407">Ion channel</keyword>
<proteinExistence type="inferred from homology"/>
<dbReference type="InterPro" id="IPR014756">
    <property type="entry name" value="Ig_E-set"/>
</dbReference>
<name>A0AAV8XM17_9CUCU</name>
<keyword evidence="9" id="KW-0472">Membrane</keyword>
<evidence type="ECO:0000256" key="6">
    <source>
        <dbReference type="ARBA" id="ARBA00022958"/>
    </source>
</evidence>
<dbReference type="PANTHER" id="PTHR11767:SF113">
    <property type="entry name" value="INWARDLY RECTIFYING POTASSIUM CHANNEL 2, ISOFORM D"/>
    <property type="match status" value="1"/>
</dbReference>
<dbReference type="GO" id="GO:0005242">
    <property type="term" value="F:inward rectifier potassium channel activity"/>
    <property type="evidence" value="ECO:0007669"/>
    <property type="project" value="InterPro"/>
</dbReference>
<dbReference type="GO" id="GO:0005886">
    <property type="term" value="C:plasma membrane"/>
    <property type="evidence" value="ECO:0007669"/>
    <property type="project" value="TreeGrafter"/>
</dbReference>
<keyword evidence="4 11" id="KW-0812">Transmembrane</keyword>
<keyword evidence="5 11" id="KW-0851">Voltage-gated channel</keyword>
<evidence type="ECO:0000256" key="8">
    <source>
        <dbReference type="ARBA" id="ARBA00023065"/>
    </source>
</evidence>
<evidence type="ECO:0000256" key="10">
    <source>
        <dbReference type="ARBA" id="ARBA00023303"/>
    </source>
</evidence>
<dbReference type="InterPro" id="IPR013518">
    <property type="entry name" value="K_chnl_inward-rec_Kir_cyto"/>
</dbReference>
<organism evidence="14 15">
    <name type="scientific">Aromia moschata</name>
    <dbReference type="NCBI Taxonomy" id="1265417"/>
    <lineage>
        <taxon>Eukaryota</taxon>
        <taxon>Metazoa</taxon>
        <taxon>Ecdysozoa</taxon>
        <taxon>Arthropoda</taxon>
        <taxon>Hexapoda</taxon>
        <taxon>Insecta</taxon>
        <taxon>Pterygota</taxon>
        <taxon>Neoptera</taxon>
        <taxon>Endopterygota</taxon>
        <taxon>Coleoptera</taxon>
        <taxon>Polyphaga</taxon>
        <taxon>Cucujiformia</taxon>
        <taxon>Chrysomeloidea</taxon>
        <taxon>Cerambycidae</taxon>
        <taxon>Cerambycinae</taxon>
        <taxon>Callichromatini</taxon>
        <taxon>Aromia</taxon>
    </lineage>
</organism>
<evidence type="ECO:0000256" key="1">
    <source>
        <dbReference type="ARBA" id="ARBA00004141"/>
    </source>
</evidence>
<comment type="subcellular location">
    <subcellularLocation>
        <location evidence="1 11">Membrane</location>
        <topology evidence="1 11">Multi-pass membrane protein</topology>
    </subcellularLocation>
</comment>
<dbReference type="InterPro" id="IPR016449">
    <property type="entry name" value="K_chnl_inward-rec_Kir"/>
</dbReference>
<evidence type="ECO:0000313" key="14">
    <source>
        <dbReference type="EMBL" id="KAJ8939653.1"/>
    </source>
</evidence>
<dbReference type="GO" id="GO:1990573">
    <property type="term" value="P:potassium ion import across plasma membrane"/>
    <property type="evidence" value="ECO:0007669"/>
    <property type="project" value="TreeGrafter"/>
</dbReference>
<evidence type="ECO:0000313" key="15">
    <source>
        <dbReference type="Proteomes" id="UP001162162"/>
    </source>
</evidence>
<evidence type="ECO:0000256" key="5">
    <source>
        <dbReference type="ARBA" id="ARBA00022882"/>
    </source>
</evidence>
<comment type="similarity">
    <text evidence="11">Belongs to the inward rectifier-type potassium channel (TC 1.A.2.1) family.</text>
</comment>
<keyword evidence="8 11" id="KW-0406">Ion transport</keyword>
<dbReference type="InterPro" id="IPR041647">
    <property type="entry name" value="IRK_C"/>
</dbReference>
<comment type="caution">
    <text evidence="14">The sequence shown here is derived from an EMBL/GenBank/DDBJ whole genome shotgun (WGS) entry which is preliminary data.</text>
</comment>
<keyword evidence="15" id="KW-1185">Reference proteome</keyword>
<accession>A0AAV8XM17</accession>
<dbReference type="EMBL" id="JAPWTK010000477">
    <property type="protein sequence ID" value="KAJ8939653.1"/>
    <property type="molecule type" value="Genomic_DNA"/>
</dbReference>
<dbReference type="Pfam" id="PF17655">
    <property type="entry name" value="IRK_C"/>
    <property type="match status" value="1"/>
</dbReference>
<feature type="compositionally biased region" description="Basic and acidic residues" evidence="12">
    <location>
        <begin position="147"/>
        <end position="171"/>
    </location>
</feature>
<keyword evidence="2 11" id="KW-0813">Transport</keyword>
<dbReference type="PRINTS" id="PR01320">
    <property type="entry name" value="KIRCHANNEL"/>
</dbReference>
<evidence type="ECO:0000256" key="2">
    <source>
        <dbReference type="ARBA" id="ARBA00022448"/>
    </source>
</evidence>
<dbReference type="Proteomes" id="UP001162162">
    <property type="component" value="Unassembled WGS sequence"/>
</dbReference>
<feature type="region of interest" description="Disordered" evidence="12">
    <location>
        <begin position="143"/>
        <end position="185"/>
    </location>
</feature>
<dbReference type="Gene3D" id="2.60.40.1400">
    <property type="entry name" value="G protein-activated inward rectifier potassium channel 1"/>
    <property type="match status" value="1"/>
</dbReference>
<dbReference type="SUPFAM" id="SSF81296">
    <property type="entry name" value="E set domains"/>
    <property type="match status" value="1"/>
</dbReference>
<dbReference type="PANTHER" id="PTHR11767">
    <property type="entry name" value="INWARD RECTIFIER POTASSIUM CHANNEL"/>
    <property type="match status" value="1"/>
</dbReference>
<feature type="domain" description="Inward rectifier potassium channel C-terminal" evidence="13">
    <location>
        <begin position="36"/>
        <end position="141"/>
    </location>
</feature>
<dbReference type="GO" id="GO:0034702">
    <property type="term" value="C:monoatomic ion channel complex"/>
    <property type="evidence" value="ECO:0007669"/>
    <property type="project" value="UniProtKB-KW"/>
</dbReference>
<dbReference type="AlphaFoldDB" id="A0AAV8XM17"/>
<gene>
    <name evidence="14" type="ORF">NQ318_012086</name>
</gene>
<keyword evidence="6 11" id="KW-0630">Potassium</keyword>